<keyword evidence="11" id="KW-0325">Glycoprotein</keyword>
<organism evidence="13 14">
    <name type="scientific">Perilla frutescens var. hirtella</name>
    <name type="common">Perilla citriodora</name>
    <name type="synonym">Perilla setoyensis</name>
    <dbReference type="NCBI Taxonomy" id="608512"/>
    <lineage>
        <taxon>Eukaryota</taxon>
        <taxon>Viridiplantae</taxon>
        <taxon>Streptophyta</taxon>
        <taxon>Embryophyta</taxon>
        <taxon>Tracheophyta</taxon>
        <taxon>Spermatophyta</taxon>
        <taxon>Magnoliopsida</taxon>
        <taxon>eudicotyledons</taxon>
        <taxon>Gunneridae</taxon>
        <taxon>Pentapetalae</taxon>
        <taxon>asterids</taxon>
        <taxon>lamiids</taxon>
        <taxon>Lamiales</taxon>
        <taxon>Lamiaceae</taxon>
        <taxon>Nepetoideae</taxon>
        <taxon>Elsholtzieae</taxon>
        <taxon>Perilla</taxon>
    </lineage>
</organism>
<evidence type="ECO:0000313" key="14">
    <source>
        <dbReference type="Proteomes" id="UP001190926"/>
    </source>
</evidence>
<dbReference type="InterPro" id="IPR001611">
    <property type="entry name" value="Leu-rich_rpt"/>
</dbReference>
<dbReference type="Pfam" id="PF00560">
    <property type="entry name" value="LRR_1"/>
    <property type="match status" value="8"/>
</dbReference>
<evidence type="ECO:0000256" key="11">
    <source>
        <dbReference type="ARBA" id="ARBA00023180"/>
    </source>
</evidence>
<evidence type="ECO:0000256" key="2">
    <source>
        <dbReference type="ARBA" id="ARBA00009592"/>
    </source>
</evidence>
<dbReference type="PANTHER" id="PTHR48063">
    <property type="entry name" value="LRR RECEPTOR-LIKE KINASE"/>
    <property type="match status" value="1"/>
</dbReference>
<dbReference type="FunFam" id="3.80.10.10:FF:000111">
    <property type="entry name" value="LRR receptor-like serine/threonine-protein kinase ERECTA"/>
    <property type="match status" value="1"/>
</dbReference>
<evidence type="ECO:0000256" key="5">
    <source>
        <dbReference type="ARBA" id="ARBA00022692"/>
    </source>
</evidence>
<evidence type="ECO:0000256" key="4">
    <source>
        <dbReference type="ARBA" id="ARBA00022614"/>
    </source>
</evidence>
<proteinExistence type="inferred from homology"/>
<keyword evidence="8 12" id="KW-1133">Transmembrane helix</keyword>
<evidence type="ECO:0000313" key="13">
    <source>
        <dbReference type="EMBL" id="KAH6834169.1"/>
    </source>
</evidence>
<evidence type="ECO:0000256" key="7">
    <source>
        <dbReference type="ARBA" id="ARBA00022737"/>
    </source>
</evidence>
<evidence type="ECO:0000256" key="6">
    <source>
        <dbReference type="ARBA" id="ARBA00022729"/>
    </source>
</evidence>
<keyword evidence="3" id="KW-1003">Cell membrane</keyword>
<gene>
    <name evidence="13" type="ORF">C2S53_019004</name>
</gene>
<dbReference type="InterPro" id="IPR046956">
    <property type="entry name" value="RLP23-like"/>
</dbReference>
<dbReference type="Gene3D" id="3.80.10.10">
    <property type="entry name" value="Ribonuclease Inhibitor"/>
    <property type="match status" value="3"/>
</dbReference>
<dbReference type="EMBL" id="SDAM02000053">
    <property type="protein sequence ID" value="KAH6834169.1"/>
    <property type="molecule type" value="Genomic_DNA"/>
</dbReference>
<comment type="similarity">
    <text evidence="2">Belongs to the RLP family.</text>
</comment>
<keyword evidence="7" id="KW-0677">Repeat</keyword>
<dbReference type="SMART" id="SM00369">
    <property type="entry name" value="LRR_TYP"/>
    <property type="match status" value="7"/>
</dbReference>
<dbReference type="InterPro" id="IPR032675">
    <property type="entry name" value="LRR_dom_sf"/>
</dbReference>
<keyword evidence="10" id="KW-0675">Receptor</keyword>
<dbReference type="FunFam" id="3.80.10.10:FF:000041">
    <property type="entry name" value="LRR receptor-like serine/threonine-protein kinase ERECTA"/>
    <property type="match status" value="1"/>
</dbReference>
<evidence type="ECO:0000256" key="9">
    <source>
        <dbReference type="ARBA" id="ARBA00023136"/>
    </source>
</evidence>
<reference evidence="13 14" key="1">
    <citation type="journal article" date="2021" name="Nat. Commun.">
        <title>Incipient diploidization of the medicinal plant Perilla within 10,000 years.</title>
        <authorList>
            <person name="Zhang Y."/>
            <person name="Shen Q."/>
            <person name="Leng L."/>
            <person name="Zhang D."/>
            <person name="Chen S."/>
            <person name="Shi Y."/>
            <person name="Ning Z."/>
            <person name="Chen S."/>
        </authorList>
    </citation>
    <scope>NUCLEOTIDE SEQUENCE [LARGE SCALE GENOMIC DNA]</scope>
    <source>
        <strain evidence="14">cv. PC099</strain>
    </source>
</reference>
<evidence type="ECO:0000256" key="1">
    <source>
        <dbReference type="ARBA" id="ARBA00004251"/>
    </source>
</evidence>
<dbReference type="SUPFAM" id="SSF52058">
    <property type="entry name" value="L domain-like"/>
    <property type="match status" value="2"/>
</dbReference>
<comment type="caution">
    <text evidence="13">The sequence shown here is derived from an EMBL/GenBank/DDBJ whole genome shotgun (WGS) entry which is preliminary data.</text>
</comment>
<dbReference type="FunFam" id="3.80.10.10:FF:000095">
    <property type="entry name" value="LRR receptor-like serine/threonine-protein kinase GSO1"/>
    <property type="match status" value="1"/>
</dbReference>
<dbReference type="GO" id="GO:0005886">
    <property type="term" value="C:plasma membrane"/>
    <property type="evidence" value="ECO:0007669"/>
    <property type="project" value="UniProtKB-SubCell"/>
</dbReference>
<dbReference type="Proteomes" id="UP001190926">
    <property type="component" value="Unassembled WGS sequence"/>
</dbReference>
<dbReference type="InterPro" id="IPR003591">
    <property type="entry name" value="Leu-rich_rpt_typical-subtyp"/>
</dbReference>
<keyword evidence="14" id="KW-1185">Reference proteome</keyword>
<dbReference type="FunFam" id="3.80.10.10:FF:001347">
    <property type="entry name" value="LRR receptor-like serine/threonine-protein kinase GSO2"/>
    <property type="match status" value="1"/>
</dbReference>
<keyword evidence="9 12" id="KW-0472">Membrane</keyword>
<evidence type="ECO:0000256" key="12">
    <source>
        <dbReference type="SAM" id="Phobius"/>
    </source>
</evidence>
<name>A0AAD4JIZ3_PERFH</name>
<evidence type="ECO:0000256" key="3">
    <source>
        <dbReference type="ARBA" id="ARBA00022475"/>
    </source>
</evidence>
<evidence type="ECO:0000256" key="10">
    <source>
        <dbReference type="ARBA" id="ARBA00023170"/>
    </source>
</evidence>
<feature type="transmembrane region" description="Helical" evidence="12">
    <location>
        <begin position="684"/>
        <end position="705"/>
    </location>
</feature>
<sequence>MECCEWFGVECSNSTGHVIAIDLHAYGIGGNVSSDLLELHHLNYLDLSGIDFGGNTIPEWIGSIKSLEQLYLVNNNFSGIIPPQLGNLTNLLVLNIRHNFLVREIPESFRNLTRLQVLLMNVNNGLGETLENFFRKISCKELEWIDISFNQYTGPIPDLRACSKLRDLLLHHNPLSGTVPASLGQLSTLEYLDISANSLQGTVSHSLLSKLYNLYWLDLSFNSLTLDFSPDWIPPFSLQTIALASCKMGPSFPKWIQTQTGVSYLDISDAGISDQVPNWLWNLSSKVTYFNLSQNQISGTIPDLSSNFFDFIDVSSNKFSGPLPLINHNISLARFSQNMFSGSISFLCGVLSSQLVLLDFSDNELAGELPNCWNNTRNLIFLNLNDNNFYGEIPHALGSLRSLQALQLRGNNLSGQLPPTLKNCINLLLIDIGSNNLTGKIPPWLGAELANLTHLSLRQNRFYGGIPPEICHLTRIQMLDLSGNNISEQIPLCFDNFTSLVDKNGSISKSISFYIDFKRSCYAYVLVQWKGHGLEYRKTLRLLKLIDLSSNRLVGNIPKAFSNLKGLISLNLSTNSLTGMIDPNIGEMEMLETLDLSNNQLSGRIPVGLAQLNFLSVLDLANNNLTGQIPEGTQLRGFNASVYSGNNELCGPPLPLCPNTSITNQGENNEKKDGCFLRLSSLEFYVPLLLGFIVGFWGVVGYLMLKRSWRNDYFELVDVVGDWLITRTPAFLAKFRR</sequence>
<dbReference type="PRINTS" id="PR00019">
    <property type="entry name" value="LEURICHRPT"/>
</dbReference>
<dbReference type="GO" id="GO:0006952">
    <property type="term" value="P:defense response"/>
    <property type="evidence" value="ECO:0007669"/>
    <property type="project" value="UniProtKB-ARBA"/>
</dbReference>
<keyword evidence="6" id="KW-0732">Signal</keyword>
<accession>A0AAD4JIZ3</accession>
<comment type="subcellular location">
    <subcellularLocation>
        <location evidence="1">Cell membrane</location>
        <topology evidence="1">Single-pass type I membrane protein</topology>
    </subcellularLocation>
</comment>
<dbReference type="GO" id="GO:0051707">
    <property type="term" value="P:response to other organism"/>
    <property type="evidence" value="ECO:0007669"/>
    <property type="project" value="UniProtKB-ARBA"/>
</dbReference>
<dbReference type="PANTHER" id="PTHR48063:SF98">
    <property type="entry name" value="LRR RECEPTOR-LIKE SERINE_THREONINE-PROTEIN KINASE FLS2"/>
    <property type="match status" value="1"/>
</dbReference>
<evidence type="ECO:0000256" key="8">
    <source>
        <dbReference type="ARBA" id="ARBA00022989"/>
    </source>
</evidence>
<protein>
    <submittedName>
        <fullName evidence="13">Uncharacterized protein</fullName>
    </submittedName>
</protein>
<keyword evidence="5 12" id="KW-0812">Transmembrane</keyword>
<dbReference type="AlphaFoldDB" id="A0AAD4JIZ3"/>
<keyword evidence="4" id="KW-0433">Leucine-rich repeat</keyword>
<dbReference type="Pfam" id="PF13855">
    <property type="entry name" value="LRR_8"/>
    <property type="match status" value="2"/>
</dbReference>